<evidence type="ECO:0000256" key="1">
    <source>
        <dbReference type="SAM" id="MobiDB-lite"/>
    </source>
</evidence>
<accession>A0A2V5ITD1</accession>
<comment type="caution">
    <text evidence="2">The sequence shown here is derived from an EMBL/GenBank/DDBJ whole genome shotgun (WGS) entry which is preliminary data.</text>
</comment>
<organism evidence="2 3">
    <name type="scientific">Arthrobacter psychrolactophilus</name>
    <dbReference type="NCBI Taxonomy" id="92442"/>
    <lineage>
        <taxon>Bacteria</taxon>
        <taxon>Bacillati</taxon>
        <taxon>Actinomycetota</taxon>
        <taxon>Actinomycetes</taxon>
        <taxon>Micrococcales</taxon>
        <taxon>Micrococcaceae</taxon>
        <taxon>Arthrobacter</taxon>
    </lineage>
</organism>
<proteinExistence type="predicted"/>
<reference evidence="2 3" key="1">
    <citation type="submission" date="2018-05" db="EMBL/GenBank/DDBJ databases">
        <title>Genetic diversity of glacier-inhabiting Cryobacterium bacteria in China and description of Cryobacterium mengkeensis sp. nov. and Arthrobacter glacialis sp. nov.</title>
        <authorList>
            <person name="Liu Q."/>
            <person name="Xin Y.-H."/>
        </authorList>
    </citation>
    <scope>NUCLEOTIDE SEQUENCE [LARGE SCALE GENOMIC DNA]</scope>
    <source>
        <strain evidence="2 3">B7</strain>
    </source>
</reference>
<gene>
    <name evidence="2" type="ORF">CVS30_04645</name>
</gene>
<dbReference type="AlphaFoldDB" id="A0A2V5ITD1"/>
<evidence type="ECO:0000313" key="2">
    <source>
        <dbReference type="EMBL" id="PYI39261.1"/>
    </source>
</evidence>
<dbReference type="EMBL" id="QJVC01000003">
    <property type="protein sequence ID" value="PYI39261.1"/>
    <property type="molecule type" value="Genomic_DNA"/>
</dbReference>
<sequence length="82" mass="8855">MSGALNPASSLVRKALPAPTGRGYCVNMSKNSDYDDKDLINEPSSSDPLAEVYSEMVSPDIEEINEHATALEKEAEIEPDSL</sequence>
<keyword evidence="3" id="KW-1185">Reference proteome</keyword>
<evidence type="ECO:0000313" key="3">
    <source>
        <dbReference type="Proteomes" id="UP000247980"/>
    </source>
</evidence>
<dbReference type="Proteomes" id="UP000247980">
    <property type="component" value="Unassembled WGS sequence"/>
</dbReference>
<protein>
    <submittedName>
        <fullName evidence="2">Uncharacterized protein</fullName>
    </submittedName>
</protein>
<name>A0A2V5ITD1_9MICC</name>
<feature type="region of interest" description="Disordered" evidence="1">
    <location>
        <begin position="18"/>
        <end position="47"/>
    </location>
</feature>